<proteinExistence type="predicted"/>
<protein>
    <recommendedName>
        <fullName evidence="3">SseB protein N-terminal domain-containing protein</fullName>
    </recommendedName>
</protein>
<evidence type="ECO:0000313" key="2">
    <source>
        <dbReference type="Proteomes" id="UP001139158"/>
    </source>
</evidence>
<dbReference type="EMBL" id="JAJFZV010000018">
    <property type="protein sequence ID" value="MCC3299419.1"/>
    <property type="molecule type" value="Genomic_DNA"/>
</dbReference>
<dbReference type="RefSeq" id="WP_227897406.1">
    <property type="nucleotide sequence ID" value="NZ_CP099467.1"/>
</dbReference>
<organism evidence="1 2">
    <name type="scientific">Arthrobacter caoxuetaonis</name>
    <dbReference type="NCBI Taxonomy" id="2886935"/>
    <lineage>
        <taxon>Bacteria</taxon>
        <taxon>Bacillati</taxon>
        <taxon>Actinomycetota</taxon>
        <taxon>Actinomycetes</taxon>
        <taxon>Micrococcales</taxon>
        <taxon>Micrococcaceae</taxon>
        <taxon>Arthrobacter</taxon>
    </lineage>
</organism>
<name>A0A9X1MIZ9_9MICC</name>
<gene>
    <name evidence="1" type="ORF">LJ757_16625</name>
</gene>
<evidence type="ECO:0008006" key="3">
    <source>
        <dbReference type="Google" id="ProtNLM"/>
    </source>
</evidence>
<dbReference type="Proteomes" id="UP001139158">
    <property type="component" value="Unassembled WGS sequence"/>
</dbReference>
<keyword evidence="2" id="KW-1185">Reference proteome</keyword>
<comment type="caution">
    <text evidence="1">The sequence shown here is derived from an EMBL/GenBank/DDBJ whole genome shotgun (WGS) entry which is preliminary data.</text>
</comment>
<accession>A0A9X1MIZ9</accession>
<sequence length="279" mass="30599">MTTKTELEQLDDIHEGFSILEGDLRCAITDIKEQQRTLELIILAKGIQRAFPEAVELKVAIREGVAVPLQLLGRTDAEGGRKGLAFDKRELLAWGRGLEKLDIEGWLLDELLAEISKGSDGSWINLVDALPDVDTDFEDPYRVHKTEFSILLSRAAGLPVPVLGAVTVPADRMETPDAPGAESLRRLRSGIKGIFPDAYMLYIRRRDDEWEAEELADETGLVLRSSEPLAAEAIPGGTVGETLARIPASAMVRLLTGVDDEELDRPGAVLGVLIDPDRR</sequence>
<dbReference type="AlphaFoldDB" id="A0A9X1MIZ9"/>
<evidence type="ECO:0000313" key="1">
    <source>
        <dbReference type="EMBL" id="MCC3299419.1"/>
    </source>
</evidence>
<reference evidence="1" key="1">
    <citation type="submission" date="2021-10" db="EMBL/GenBank/DDBJ databases">
        <title>Novel species in genus Arthrobacter.</title>
        <authorList>
            <person name="Liu Y."/>
        </authorList>
    </citation>
    <scope>NUCLEOTIDE SEQUENCE</scope>
    <source>
        <strain evidence="1">Zg-Y453</strain>
    </source>
</reference>